<feature type="non-terminal residue" evidence="1">
    <location>
        <position position="72"/>
    </location>
</feature>
<evidence type="ECO:0000313" key="2">
    <source>
        <dbReference type="Proteomes" id="UP001285636"/>
    </source>
</evidence>
<reference evidence="1" key="1">
    <citation type="submission" date="2023-10" db="EMBL/GenBank/DDBJ databases">
        <title>Screening of Alkalihalophilus pseudofirmusBZ-TG-HK211 and Its Alleviation of Salt Stress on Rapeseed Growth.</title>
        <authorList>
            <person name="Zhao B."/>
            <person name="Guo T."/>
        </authorList>
    </citation>
    <scope>NUCLEOTIDE SEQUENCE</scope>
    <source>
        <strain evidence="1">BZ-TG-HK211</strain>
    </source>
</reference>
<dbReference type="Proteomes" id="UP001285636">
    <property type="component" value="Unassembled WGS sequence"/>
</dbReference>
<dbReference type="EMBL" id="JAWJAY010000229">
    <property type="protein sequence ID" value="MDV2887600.1"/>
    <property type="molecule type" value="Genomic_DNA"/>
</dbReference>
<organism evidence="1 2">
    <name type="scientific">Alkalihalophilus pseudofirmus</name>
    <name type="common">Bacillus pseudofirmus</name>
    <dbReference type="NCBI Taxonomy" id="79885"/>
    <lineage>
        <taxon>Bacteria</taxon>
        <taxon>Bacillati</taxon>
        <taxon>Bacillota</taxon>
        <taxon>Bacilli</taxon>
        <taxon>Bacillales</taxon>
        <taxon>Bacillaceae</taxon>
        <taxon>Alkalihalophilus</taxon>
    </lineage>
</organism>
<proteinExistence type="predicted"/>
<comment type="caution">
    <text evidence="1">The sequence shown here is derived from an EMBL/GenBank/DDBJ whole genome shotgun (WGS) entry which is preliminary data.</text>
</comment>
<sequence length="72" mass="7889">MSPNPNQPGSYYLTNANGGYLLDQNSQPIVLDSEYDVTINSSGQILLKNGEEPQFTNGQRVGLVDIQNPHLL</sequence>
<evidence type="ECO:0000313" key="1">
    <source>
        <dbReference type="EMBL" id="MDV2887600.1"/>
    </source>
</evidence>
<accession>A0AAJ2NS57</accession>
<name>A0AAJ2NS57_ALKPS</name>
<protein>
    <submittedName>
        <fullName evidence="1">Uncharacterized protein</fullName>
    </submittedName>
</protein>
<gene>
    <name evidence="1" type="ORF">RYX45_20720</name>
</gene>
<dbReference type="AlphaFoldDB" id="A0AAJ2NS57"/>